<evidence type="ECO:0000256" key="4">
    <source>
        <dbReference type="ARBA" id="ARBA00022475"/>
    </source>
</evidence>
<feature type="region of interest" description="Disordered" evidence="11">
    <location>
        <begin position="96"/>
        <end position="132"/>
    </location>
</feature>
<protein>
    <recommendedName>
        <fullName evidence="10">Protein-export membrane protein SecG</fullName>
    </recommendedName>
</protein>
<dbReference type="PANTHER" id="PTHR34182">
    <property type="entry name" value="PROTEIN-EXPORT MEMBRANE PROTEIN SECG"/>
    <property type="match status" value="1"/>
</dbReference>
<evidence type="ECO:0000256" key="1">
    <source>
        <dbReference type="ARBA" id="ARBA00004651"/>
    </source>
</evidence>
<comment type="subcellular location">
    <subcellularLocation>
        <location evidence="1 10">Cell membrane</location>
        <topology evidence="1 10">Multi-pass membrane protein</topology>
    </subcellularLocation>
</comment>
<dbReference type="RefSeq" id="WP_060935013.1">
    <property type="nucleotide sequence ID" value="NZ_KQ960429.1"/>
</dbReference>
<dbReference type="OrthoDB" id="1122493at2"/>
<sequence length="132" mass="13264">MFYLLTVLILIASIALVLLVIVQKSKGGGLASPFASTNNIMGVRKTTDVLEKATWWLFGIVAVLCIASSHFLGTGTDADSKTQQVLEQNAAKDTAPTALPALGGGAAPQQGAPAAAPAPATEAPAPAAAPAN</sequence>
<keyword evidence="13" id="KW-1185">Reference proteome</keyword>
<keyword evidence="8 10" id="KW-0811">Translocation</keyword>
<gene>
    <name evidence="12" type="ORF">HMPREF3185_00522</name>
</gene>
<evidence type="ECO:0000256" key="9">
    <source>
        <dbReference type="ARBA" id="ARBA00023136"/>
    </source>
</evidence>
<dbReference type="EMBL" id="LSDK01000043">
    <property type="protein sequence ID" value="KXB77393.1"/>
    <property type="molecule type" value="Genomic_DNA"/>
</dbReference>
<evidence type="ECO:0000256" key="11">
    <source>
        <dbReference type="SAM" id="MobiDB-lite"/>
    </source>
</evidence>
<dbReference type="GO" id="GO:0015450">
    <property type="term" value="F:protein-transporting ATPase activity"/>
    <property type="evidence" value="ECO:0007669"/>
    <property type="project" value="UniProtKB-UniRule"/>
</dbReference>
<evidence type="ECO:0000313" key="12">
    <source>
        <dbReference type="EMBL" id="KXB77393.1"/>
    </source>
</evidence>
<dbReference type="GO" id="GO:0065002">
    <property type="term" value="P:intracellular protein transmembrane transport"/>
    <property type="evidence" value="ECO:0007669"/>
    <property type="project" value="TreeGrafter"/>
</dbReference>
<comment type="function">
    <text evidence="10">Involved in protein export. Participates in an early event of protein translocation.</text>
</comment>
<evidence type="ECO:0000256" key="10">
    <source>
        <dbReference type="RuleBase" id="RU365087"/>
    </source>
</evidence>
<dbReference type="Proteomes" id="UP000070224">
    <property type="component" value="Unassembled WGS sequence"/>
</dbReference>
<dbReference type="PATRIC" id="fig|322095.3.peg.511"/>
<keyword evidence="4 10" id="KW-1003">Cell membrane</keyword>
<dbReference type="InterPro" id="IPR004692">
    <property type="entry name" value="SecG"/>
</dbReference>
<keyword evidence="6 10" id="KW-0653">Protein transport</keyword>
<dbReference type="NCBIfam" id="TIGR00810">
    <property type="entry name" value="secG"/>
    <property type="match status" value="1"/>
</dbReference>
<keyword evidence="9 10" id="KW-0472">Membrane</keyword>
<evidence type="ECO:0000313" key="13">
    <source>
        <dbReference type="Proteomes" id="UP000070224"/>
    </source>
</evidence>
<keyword evidence="7 10" id="KW-1133">Transmembrane helix</keyword>
<evidence type="ECO:0000256" key="8">
    <source>
        <dbReference type="ARBA" id="ARBA00023010"/>
    </source>
</evidence>
<comment type="caution">
    <text evidence="10">Lacks conserved residue(s) required for the propagation of feature annotation.</text>
</comment>
<keyword evidence="5 10" id="KW-0812">Transmembrane</keyword>
<evidence type="ECO:0000256" key="6">
    <source>
        <dbReference type="ARBA" id="ARBA00022927"/>
    </source>
</evidence>
<reference evidence="13" key="1">
    <citation type="submission" date="2016-01" db="EMBL/GenBank/DDBJ databases">
        <authorList>
            <person name="Mitreva M."/>
            <person name="Pepin K.H."/>
            <person name="Mihindukulasuriya K.A."/>
            <person name="Fulton R."/>
            <person name="Fronick C."/>
            <person name="O'Laughlin M."/>
            <person name="Miner T."/>
            <person name="Herter B."/>
            <person name="Rosa B.A."/>
            <person name="Cordes M."/>
            <person name="Tomlinson C."/>
            <person name="Wollam A."/>
            <person name="Palsikar V.B."/>
            <person name="Mardis E.R."/>
            <person name="Wilson R.K."/>
        </authorList>
    </citation>
    <scope>NUCLEOTIDE SEQUENCE [LARGE SCALE GENOMIC DNA]</scope>
    <source>
        <strain evidence="13">KA00683</strain>
    </source>
</reference>
<keyword evidence="3 10" id="KW-0813">Transport</keyword>
<dbReference type="GO" id="GO:0043952">
    <property type="term" value="P:protein transport by the Sec complex"/>
    <property type="evidence" value="ECO:0007669"/>
    <property type="project" value="TreeGrafter"/>
</dbReference>
<evidence type="ECO:0000256" key="2">
    <source>
        <dbReference type="ARBA" id="ARBA00008445"/>
    </source>
</evidence>
<proteinExistence type="inferred from homology"/>
<dbReference type="STRING" id="322095.HMPREF3185_00522"/>
<comment type="caution">
    <text evidence="12">The sequence shown here is derived from an EMBL/GenBank/DDBJ whole genome shotgun (WGS) entry which is preliminary data.</text>
</comment>
<accession>A0A134BBR7</accession>
<dbReference type="GO" id="GO:0005886">
    <property type="term" value="C:plasma membrane"/>
    <property type="evidence" value="ECO:0007669"/>
    <property type="project" value="UniProtKB-SubCell"/>
</dbReference>
<dbReference type="AlphaFoldDB" id="A0A134BBR7"/>
<comment type="similarity">
    <text evidence="2 10">Belongs to the SecG family.</text>
</comment>
<feature type="transmembrane region" description="Helical" evidence="10">
    <location>
        <begin position="55"/>
        <end position="73"/>
    </location>
</feature>
<evidence type="ECO:0000256" key="3">
    <source>
        <dbReference type="ARBA" id="ARBA00022448"/>
    </source>
</evidence>
<dbReference type="Pfam" id="PF03840">
    <property type="entry name" value="SecG"/>
    <property type="match status" value="1"/>
</dbReference>
<dbReference type="PANTHER" id="PTHR34182:SF1">
    <property type="entry name" value="PROTEIN-EXPORT MEMBRANE PROTEIN SECG"/>
    <property type="match status" value="1"/>
</dbReference>
<organism evidence="12 13">
    <name type="scientific">Porphyromonas somerae</name>
    <dbReference type="NCBI Taxonomy" id="322095"/>
    <lineage>
        <taxon>Bacteria</taxon>
        <taxon>Pseudomonadati</taxon>
        <taxon>Bacteroidota</taxon>
        <taxon>Bacteroidia</taxon>
        <taxon>Bacteroidales</taxon>
        <taxon>Porphyromonadaceae</taxon>
        <taxon>Porphyromonas</taxon>
    </lineage>
</organism>
<dbReference type="GO" id="GO:0009306">
    <property type="term" value="P:protein secretion"/>
    <property type="evidence" value="ECO:0007669"/>
    <property type="project" value="UniProtKB-UniRule"/>
</dbReference>
<name>A0A134BBR7_9PORP</name>
<evidence type="ECO:0000256" key="5">
    <source>
        <dbReference type="ARBA" id="ARBA00022692"/>
    </source>
</evidence>
<evidence type="ECO:0000256" key="7">
    <source>
        <dbReference type="ARBA" id="ARBA00022989"/>
    </source>
</evidence>